<reference evidence="3" key="2">
    <citation type="submission" date="2024-04" db="EMBL/GenBank/DDBJ databases">
        <authorList>
            <person name="Chen Y."/>
            <person name="Shah S."/>
            <person name="Dougan E. K."/>
            <person name="Thang M."/>
            <person name="Chan C."/>
        </authorList>
    </citation>
    <scope>NUCLEOTIDE SEQUENCE [LARGE SCALE GENOMIC DNA]</scope>
</reference>
<dbReference type="EMBL" id="CAMXCT010004230">
    <property type="protein sequence ID" value="CAI4008246.1"/>
    <property type="molecule type" value="Genomic_DNA"/>
</dbReference>
<reference evidence="2" key="1">
    <citation type="submission" date="2022-10" db="EMBL/GenBank/DDBJ databases">
        <authorList>
            <person name="Chen Y."/>
            <person name="Dougan E. K."/>
            <person name="Chan C."/>
            <person name="Rhodes N."/>
            <person name="Thang M."/>
        </authorList>
    </citation>
    <scope>NUCLEOTIDE SEQUENCE</scope>
</reference>
<protein>
    <submittedName>
        <fullName evidence="2">Uncharacterized protein</fullName>
    </submittedName>
</protein>
<keyword evidence="4" id="KW-1185">Reference proteome</keyword>
<feature type="region of interest" description="Disordered" evidence="1">
    <location>
        <begin position="920"/>
        <end position="942"/>
    </location>
</feature>
<comment type="caution">
    <text evidence="2">The sequence shown here is derived from an EMBL/GenBank/DDBJ whole genome shotgun (WGS) entry which is preliminary data.</text>
</comment>
<proteinExistence type="predicted"/>
<feature type="compositionally biased region" description="Polar residues" evidence="1">
    <location>
        <begin position="924"/>
        <end position="939"/>
    </location>
</feature>
<dbReference type="Proteomes" id="UP001152797">
    <property type="component" value="Unassembled WGS sequence"/>
</dbReference>
<dbReference type="EMBL" id="CAMXCT030004230">
    <property type="protein sequence ID" value="CAL4795558.1"/>
    <property type="molecule type" value="Genomic_DNA"/>
</dbReference>
<gene>
    <name evidence="2" type="ORF">C1SCF055_LOCUS33706</name>
</gene>
<organism evidence="2">
    <name type="scientific">Cladocopium goreaui</name>
    <dbReference type="NCBI Taxonomy" id="2562237"/>
    <lineage>
        <taxon>Eukaryota</taxon>
        <taxon>Sar</taxon>
        <taxon>Alveolata</taxon>
        <taxon>Dinophyceae</taxon>
        <taxon>Suessiales</taxon>
        <taxon>Symbiodiniaceae</taxon>
        <taxon>Cladocopium</taxon>
    </lineage>
</organism>
<sequence>MNVICWTAGGQFPDALRLSTRAQLGTHVGTASVFMVADSLPLRRIGKKVEAALHVSTSALLAWMFPADKNYGRQAEGALRAMAGLMTANGLALLKSRARTQQGHQVGRLLTPKQRSVFWPDSFPDYGVRDKRVAIDELVHLQLVAVRAPNIGFECYGSDVADAAVLYQWLGPSRYVGVASVQRRTRPGLPGPAQRLWEHCLLQFRPALKGSQLRKYKLFRRAPACQQGFLICRCGPSAMMFAAEQVEIRCHRPPANTTKRKKLKCNNLARSRPPRSGRGYVPHHVRQGTFEGSFAAVQFDRAKARVLDAMRFNSLRLQYQDVVSNLQLDFRSAYRHFQQTWLAKSGAFGPLDIRSPNHWRLALLYISTFGCSLHWRSLDKHWGSSCAALLLWKRAKAWLGQRRRSIFQQKVDSLLHSRRLPSTRGATITVPRPCFVPAVKKAIRTALSQHPHWDPLLRQHVLQSTRIVLGKEITFADKQNCGARSQDFDWGPLAQCDDSTLADAICGKGCSRVECNWKVPLQPTPQADIAAVKRSLANWANNFAWPGTHKQICGKAAAKLSCSRKWQELHAAWRKQRASYLAHTCQFSGPGLIICPDDKVKQYKWKASRALAFVVRQTIFSDEVWGLKDARADMEKKMDRLAAPRRAGLCDRCGGRCHPLQGITADAGQFFEAVSSNSACENLGSILRLAKQNGFSAVTVAGRRTVFFGGCVYRSFQSCKVFHFNDLFWLFAAAVSMKYATRDFGRRQGERFHWPDRLWNHMVARGRYVDDVLWVSRALCIDCLTAAVPVMYTVPFDVQAMSTDGKLTWLDFEISLPEMRWSVKKKPFVPRLPWAVSQRYAFSIISGRVSRWQEMRLLPEDFAEALVDVFAAFKQAGWQKKHLRKAVFRVAQRKAGVLEGAPQCEDKVVEEIRKLRDSLKPCATTPTTPSKVGNQSQAHLTPKSKSHLKTLLSFMQNGELQHLADMAQAVSWEDIEEQLQNQSLASLKEYLGTRLPSSEIPARKPAAVSKVLQLAKRALPH</sequence>
<dbReference type="EMBL" id="CAMXCT020004230">
    <property type="protein sequence ID" value="CAL1161621.1"/>
    <property type="molecule type" value="Genomic_DNA"/>
</dbReference>
<accession>A0A9P1GBR8</accession>
<evidence type="ECO:0000313" key="2">
    <source>
        <dbReference type="EMBL" id="CAI4008246.1"/>
    </source>
</evidence>
<evidence type="ECO:0000313" key="3">
    <source>
        <dbReference type="EMBL" id="CAL1161621.1"/>
    </source>
</evidence>
<evidence type="ECO:0000313" key="4">
    <source>
        <dbReference type="Proteomes" id="UP001152797"/>
    </source>
</evidence>
<evidence type="ECO:0000256" key="1">
    <source>
        <dbReference type="SAM" id="MobiDB-lite"/>
    </source>
</evidence>
<dbReference type="AlphaFoldDB" id="A0A9P1GBR8"/>
<dbReference type="OrthoDB" id="411608at2759"/>
<name>A0A9P1GBR8_9DINO</name>